<accession>A0A937ACE0</accession>
<keyword evidence="2" id="KW-1185">Reference proteome</keyword>
<gene>
    <name evidence="1" type="ORF">JKP34_02330</name>
</gene>
<protein>
    <recommendedName>
        <fullName evidence="3">Outer membrane protein beta-barrel domain-containing protein</fullName>
    </recommendedName>
</protein>
<comment type="caution">
    <text evidence="1">The sequence shown here is derived from an EMBL/GenBank/DDBJ whole genome shotgun (WGS) entry which is preliminary data.</text>
</comment>
<organism evidence="1 2">
    <name type="scientific">Marivirga atlantica</name>
    <dbReference type="NCBI Taxonomy" id="1548457"/>
    <lineage>
        <taxon>Bacteria</taxon>
        <taxon>Pseudomonadati</taxon>
        <taxon>Bacteroidota</taxon>
        <taxon>Cytophagia</taxon>
        <taxon>Cytophagales</taxon>
        <taxon>Marivirgaceae</taxon>
        <taxon>Marivirga</taxon>
    </lineage>
</organism>
<reference evidence="1" key="1">
    <citation type="submission" date="2021-01" db="EMBL/GenBank/DDBJ databases">
        <title>Marivirga sp. nov., isolated from intertidal surface sediments.</title>
        <authorList>
            <person name="Zhang M."/>
        </authorList>
    </citation>
    <scope>NUCLEOTIDE SEQUENCE</scope>
    <source>
        <strain evidence="1">SM1354</strain>
    </source>
</reference>
<proteinExistence type="predicted"/>
<dbReference type="AlphaFoldDB" id="A0A937ACE0"/>
<sequence length="192" mass="21767">MLVALWFLGHQKAFSQVEAVAGLNYSYAMNDGVLPNQKAIVTPTIGLLTSFQLKDSSIHHLKTGILFMVAGYNQDFDETTYSKRFKYLALPLLYKLQLSDAISVEAGAQFRMMVLREEEYKYNYRREDIAAVFGFNLFEGNMLSIYVNASYGILPMVSYQRIDEIGNFNGKIEDIHNTMVSLGIKFKLSGND</sequence>
<dbReference type="EMBL" id="JAERQG010000001">
    <property type="protein sequence ID" value="MBL0764071.1"/>
    <property type="molecule type" value="Genomic_DNA"/>
</dbReference>
<evidence type="ECO:0000313" key="2">
    <source>
        <dbReference type="Proteomes" id="UP000642920"/>
    </source>
</evidence>
<evidence type="ECO:0000313" key="1">
    <source>
        <dbReference type="EMBL" id="MBL0764071.1"/>
    </source>
</evidence>
<dbReference type="RefSeq" id="WP_236664865.1">
    <property type="nucleotide sequence ID" value="NZ_JAERQG010000001.1"/>
</dbReference>
<dbReference type="Proteomes" id="UP000642920">
    <property type="component" value="Unassembled WGS sequence"/>
</dbReference>
<evidence type="ECO:0008006" key="3">
    <source>
        <dbReference type="Google" id="ProtNLM"/>
    </source>
</evidence>
<name>A0A937ACE0_9BACT</name>